<proteinExistence type="predicted"/>
<comment type="caution">
    <text evidence="2">The sequence shown here is derived from an EMBL/GenBank/DDBJ whole genome shotgun (WGS) entry which is preliminary data.</text>
</comment>
<dbReference type="AlphaFoldDB" id="A0AAD7EKU7"/>
<protein>
    <submittedName>
        <fullName evidence="2">Uncharacterized protein</fullName>
    </submittedName>
</protein>
<reference evidence="2" key="1">
    <citation type="submission" date="2023-03" db="EMBL/GenBank/DDBJ databases">
        <title>Massive genome expansion in bonnet fungi (Mycena s.s.) driven by repeated elements and novel gene families across ecological guilds.</title>
        <authorList>
            <consortium name="Lawrence Berkeley National Laboratory"/>
            <person name="Harder C.B."/>
            <person name="Miyauchi S."/>
            <person name="Viragh M."/>
            <person name="Kuo A."/>
            <person name="Thoen E."/>
            <person name="Andreopoulos B."/>
            <person name="Lu D."/>
            <person name="Skrede I."/>
            <person name="Drula E."/>
            <person name="Henrissat B."/>
            <person name="Morin E."/>
            <person name="Kohler A."/>
            <person name="Barry K."/>
            <person name="LaButti K."/>
            <person name="Morin E."/>
            <person name="Salamov A."/>
            <person name="Lipzen A."/>
            <person name="Mereny Z."/>
            <person name="Hegedus B."/>
            <person name="Baldrian P."/>
            <person name="Stursova M."/>
            <person name="Weitz H."/>
            <person name="Taylor A."/>
            <person name="Grigoriev I.V."/>
            <person name="Nagy L.G."/>
            <person name="Martin F."/>
            <person name="Kauserud H."/>
        </authorList>
    </citation>
    <scope>NUCLEOTIDE SEQUENCE</scope>
    <source>
        <strain evidence="2">CBHHK002</strain>
    </source>
</reference>
<evidence type="ECO:0000313" key="3">
    <source>
        <dbReference type="Proteomes" id="UP001218218"/>
    </source>
</evidence>
<feature type="region of interest" description="Disordered" evidence="1">
    <location>
        <begin position="107"/>
        <end position="129"/>
    </location>
</feature>
<name>A0AAD7EKU7_9AGAR</name>
<gene>
    <name evidence="2" type="ORF">DFH08DRAFT_964986</name>
</gene>
<evidence type="ECO:0000256" key="1">
    <source>
        <dbReference type="SAM" id="MobiDB-lite"/>
    </source>
</evidence>
<sequence>MLHSFEESGGNTPKQMGVHLKLQLLPTAEELEDNVNSSSVRLVSVVPSLSLFARVPGAVRLVLASSALFPRHPFPSPLMPHVSFPPSLPPSSSTTLTPPSVSLFATAAPSATAPSPPRTPAQTTPPLHSLECRRRHLRSPSTTPGSTLSLFALNGGEGLVFAVGVAVVGGLI</sequence>
<dbReference type="EMBL" id="JARIHO010000031">
    <property type="protein sequence ID" value="KAJ7336082.1"/>
    <property type="molecule type" value="Genomic_DNA"/>
</dbReference>
<organism evidence="2 3">
    <name type="scientific">Mycena albidolilacea</name>
    <dbReference type="NCBI Taxonomy" id="1033008"/>
    <lineage>
        <taxon>Eukaryota</taxon>
        <taxon>Fungi</taxon>
        <taxon>Dikarya</taxon>
        <taxon>Basidiomycota</taxon>
        <taxon>Agaricomycotina</taxon>
        <taxon>Agaricomycetes</taxon>
        <taxon>Agaricomycetidae</taxon>
        <taxon>Agaricales</taxon>
        <taxon>Marasmiineae</taxon>
        <taxon>Mycenaceae</taxon>
        <taxon>Mycena</taxon>
    </lineage>
</organism>
<keyword evidence="3" id="KW-1185">Reference proteome</keyword>
<dbReference type="Proteomes" id="UP001218218">
    <property type="component" value="Unassembled WGS sequence"/>
</dbReference>
<accession>A0AAD7EKU7</accession>
<evidence type="ECO:0000313" key="2">
    <source>
        <dbReference type="EMBL" id="KAJ7336082.1"/>
    </source>
</evidence>